<dbReference type="PANTHER" id="PTHR18034:SF3">
    <property type="entry name" value="PRE-MRNA-SPLICING FACTOR CWC22 HOMOLOG"/>
    <property type="match status" value="1"/>
</dbReference>
<organism evidence="2 3">
    <name type="scientific">Acanthaster planci</name>
    <name type="common">Crown-of-thorns starfish</name>
    <dbReference type="NCBI Taxonomy" id="133434"/>
    <lineage>
        <taxon>Eukaryota</taxon>
        <taxon>Metazoa</taxon>
        <taxon>Echinodermata</taxon>
        <taxon>Eleutherozoa</taxon>
        <taxon>Asterozoa</taxon>
        <taxon>Asteroidea</taxon>
        <taxon>Valvatacea</taxon>
        <taxon>Valvatida</taxon>
        <taxon>Acanthasteridae</taxon>
        <taxon>Acanthaster</taxon>
    </lineage>
</organism>
<dbReference type="GO" id="GO:0071013">
    <property type="term" value="C:catalytic step 2 spliceosome"/>
    <property type="evidence" value="ECO:0007669"/>
    <property type="project" value="TreeGrafter"/>
</dbReference>
<dbReference type="GO" id="GO:0000398">
    <property type="term" value="P:mRNA splicing, via spliceosome"/>
    <property type="evidence" value="ECO:0007669"/>
    <property type="project" value="TreeGrafter"/>
</dbReference>
<feature type="region of interest" description="Disordered" evidence="1">
    <location>
        <begin position="146"/>
        <end position="166"/>
    </location>
</feature>
<evidence type="ECO:0000256" key="1">
    <source>
        <dbReference type="SAM" id="MobiDB-lite"/>
    </source>
</evidence>
<sequence>MMCLLAIDRHVIDQLVNRQVAHEVIALEILTLLLENPINNNGEVAIGFLKESAMKLSEVSPRGVNAIFDRLRSILHEAQVEQGVQYMVEVMSANSKDGFKDFPAVQEGLHLVEESEQCTHLLTLEENYSPEENTQRTPIVLPMTKSTMPSRRRSQERIVTSQAQGVTAKNLTDRTKMRKMKNDEDRTALMLSPLA</sequence>
<dbReference type="GO" id="GO:0003723">
    <property type="term" value="F:RNA binding"/>
    <property type="evidence" value="ECO:0007669"/>
    <property type="project" value="TreeGrafter"/>
</dbReference>
<feature type="compositionally biased region" description="Polar residues" evidence="1">
    <location>
        <begin position="157"/>
        <end position="166"/>
    </location>
</feature>
<evidence type="ECO:0000313" key="2">
    <source>
        <dbReference type="Proteomes" id="UP000694845"/>
    </source>
</evidence>
<dbReference type="RefSeq" id="XP_022079157.1">
    <property type="nucleotide sequence ID" value="XM_022223465.1"/>
</dbReference>
<dbReference type="AlphaFoldDB" id="A0A8B7XGA6"/>
<name>A0A8B7XGA6_ACAPL</name>
<dbReference type="Proteomes" id="UP000694845">
    <property type="component" value="Unplaced"/>
</dbReference>
<dbReference type="SUPFAM" id="SSF48371">
    <property type="entry name" value="ARM repeat"/>
    <property type="match status" value="1"/>
</dbReference>
<evidence type="ECO:0000313" key="3">
    <source>
        <dbReference type="RefSeq" id="XP_022079157.1"/>
    </source>
</evidence>
<dbReference type="KEGG" id="aplc:110973040"/>
<dbReference type="InterPro" id="IPR050781">
    <property type="entry name" value="CWC22_splicing_factor"/>
</dbReference>
<keyword evidence="2" id="KW-1185">Reference proteome</keyword>
<reference evidence="3" key="1">
    <citation type="submission" date="2025-08" db="UniProtKB">
        <authorList>
            <consortium name="RefSeq"/>
        </authorList>
    </citation>
    <scope>IDENTIFICATION</scope>
</reference>
<accession>A0A8B7XGA6</accession>
<dbReference type="Gene3D" id="1.25.40.180">
    <property type="match status" value="1"/>
</dbReference>
<dbReference type="PANTHER" id="PTHR18034">
    <property type="entry name" value="CELL CYCLE CONTROL PROTEIN CWF22-RELATED"/>
    <property type="match status" value="1"/>
</dbReference>
<dbReference type="GeneID" id="110973040"/>
<protein>
    <submittedName>
        <fullName evidence="3">Pre-mRNA-splicing factor CWC22 homolog</fullName>
    </submittedName>
</protein>
<proteinExistence type="predicted"/>
<dbReference type="InterPro" id="IPR016024">
    <property type="entry name" value="ARM-type_fold"/>
</dbReference>
<gene>
    <name evidence="3" type="primary">LOC110973040</name>
</gene>
<dbReference type="OrthoDB" id="1924287at2759"/>